<sequence>MATRVDLDNKGDCLFLLVDLFGHNYYGPAKIFMRAKISETIGNALARILDDESLTVSKPEAFQNWVFLLDRNGNRHARPSYPGVRIQVLARTTSKR</sequence>
<organism evidence="1 2">
    <name type="scientific">Dreissena polymorpha</name>
    <name type="common">Zebra mussel</name>
    <name type="synonym">Mytilus polymorpha</name>
    <dbReference type="NCBI Taxonomy" id="45954"/>
    <lineage>
        <taxon>Eukaryota</taxon>
        <taxon>Metazoa</taxon>
        <taxon>Spiralia</taxon>
        <taxon>Lophotrochozoa</taxon>
        <taxon>Mollusca</taxon>
        <taxon>Bivalvia</taxon>
        <taxon>Autobranchia</taxon>
        <taxon>Heteroconchia</taxon>
        <taxon>Euheterodonta</taxon>
        <taxon>Imparidentia</taxon>
        <taxon>Neoheterodontei</taxon>
        <taxon>Myida</taxon>
        <taxon>Dreissenoidea</taxon>
        <taxon>Dreissenidae</taxon>
        <taxon>Dreissena</taxon>
    </lineage>
</organism>
<dbReference type="Proteomes" id="UP000828390">
    <property type="component" value="Unassembled WGS sequence"/>
</dbReference>
<reference evidence="1" key="1">
    <citation type="journal article" date="2019" name="bioRxiv">
        <title>The Genome of the Zebra Mussel, Dreissena polymorpha: A Resource for Invasive Species Research.</title>
        <authorList>
            <person name="McCartney M.A."/>
            <person name="Auch B."/>
            <person name="Kono T."/>
            <person name="Mallez S."/>
            <person name="Zhang Y."/>
            <person name="Obille A."/>
            <person name="Becker A."/>
            <person name="Abrahante J.E."/>
            <person name="Garbe J."/>
            <person name="Badalamenti J.P."/>
            <person name="Herman A."/>
            <person name="Mangelson H."/>
            <person name="Liachko I."/>
            <person name="Sullivan S."/>
            <person name="Sone E.D."/>
            <person name="Koren S."/>
            <person name="Silverstein K.A.T."/>
            <person name="Beckman K.B."/>
            <person name="Gohl D.M."/>
        </authorList>
    </citation>
    <scope>NUCLEOTIDE SEQUENCE</scope>
    <source>
        <strain evidence="1">Duluth1</strain>
        <tissue evidence="1">Whole animal</tissue>
    </source>
</reference>
<dbReference type="EMBL" id="JAIWYP010000014">
    <property type="protein sequence ID" value="KAH3710977.1"/>
    <property type="molecule type" value="Genomic_DNA"/>
</dbReference>
<proteinExistence type="predicted"/>
<accession>A0A9D3Z318</accession>
<evidence type="ECO:0000313" key="1">
    <source>
        <dbReference type="EMBL" id="KAH3710977.1"/>
    </source>
</evidence>
<keyword evidence="2" id="KW-1185">Reference proteome</keyword>
<dbReference type="AlphaFoldDB" id="A0A9D3Z318"/>
<comment type="caution">
    <text evidence="1">The sequence shown here is derived from an EMBL/GenBank/DDBJ whole genome shotgun (WGS) entry which is preliminary data.</text>
</comment>
<protein>
    <submittedName>
        <fullName evidence="1">Uncharacterized protein</fullName>
    </submittedName>
</protein>
<gene>
    <name evidence="1" type="ORF">DPMN_070475</name>
</gene>
<evidence type="ECO:0000313" key="2">
    <source>
        <dbReference type="Proteomes" id="UP000828390"/>
    </source>
</evidence>
<reference evidence="1" key="2">
    <citation type="submission" date="2020-11" db="EMBL/GenBank/DDBJ databases">
        <authorList>
            <person name="McCartney M.A."/>
            <person name="Auch B."/>
            <person name="Kono T."/>
            <person name="Mallez S."/>
            <person name="Becker A."/>
            <person name="Gohl D.M."/>
            <person name="Silverstein K.A.T."/>
            <person name="Koren S."/>
            <person name="Bechman K.B."/>
            <person name="Herman A."/>
            <person name="Abrahante J.E."/>
            <person name="Garbe J."/>
        </authorList>
    </citation>
    <scope>NUCLEOTIDE SEQUENCE</scope>
    <source>
        <strain evidence="1">Duluth1</strain>
        <tissue evidence="1">Whole animal</tissue>
    </source>
</reference>
<name>A0A9D3Z318_DREPO</name>